<dbReference type="AlphaFoldDB" id="A0A940N0U7"/>
<dbReference type="PROSITE" id="PS51900">
    <property type="entry name" value="CB"/>
    <property type="match status" value="1"/>
</dbReference>
<dbReference type="PANTHER" id="PTHR30349:SF64">
    <property type="entry name" value="PROPHAGE INTEGRASE INTD-RELATED"/>
    <property type="match status" value="1"/>
</dbReference>
<evidence type="ECO:0000313" key="10">
    <source>
        <dbReference type="Proteomes" id="UP000677537"/>
    </source>
</evidence>
<keyword evidence="3 5" id="KW-0238">DNA-binding</keyword>
<dbReference type="PROSITE" id="PS51898">
    <property type="entry name" value="TYR_RECOMBINASE"/>
    <property type="match status" value="1"/>
</dbReference>
<dbReference type="PANTHER" id="PTHR30349">
    <property type="entry name" value="PHAGE INTEGRASE-RELATED"/>
    <property type="match status" value="1"/>
</dbReference>
<dbReference type="EMBL" id="JAGIZA010000003">
    <property type="protein sequence ID" value="MBP0492232.1"/>
    <property type="molecule type" value="Genomic_DNA"/>
</dbReference>
<protein>
    <submittedName>
        <fullName evidence="9">Tyrosine-type recombinase/integrase</fullName>
    </submittedName>
</protein>
<reference evidence="9" key="1">
    <citation type="submission" date="2021-03" db="EMBL/GenBank/DDBJ databases">
        <authorList>
            <person name="So Y."/>
        </authorList>
    </citation>
    <scope>NUCLEOTIDE SEQUENCE</scope>
    <source>
        <strain evidence="9">SG15</strain>
    </source>
</reference>
<dbReference type="Gene3D" id="1.10.150.130">
    <property type="match status" value="1"/>
</dbReference>
<feature type="domain" description="Core-binding (CB)" evidence="8">
    <location>
        <begin position="60"/>
        <end position="141"/>
    </location>
</feature>
<dbReference type="InterPro" id="IPR010998">
    <property type="entry name" value="Integrase_recombinase_N"/>
</dbReference>
<evidence type="ECO:0000259" key="8">
    <source>
        <dbReference type="PROSITE" id="PS51900"/>
    </source>
</evidence>
<gene>
    <name evidence="9" type="ORF">J5Y10_05500</name>
</gene>
<organism evidence="9 10">
    <name type="scientific">Roseomonas indoligenes</name>
    <dbReference type="NCBI Taxonomy" id="2820811"/>
    <lineage>
        <taxon>Bacteria</taxon>
        <taxon>Pseudomonadati</taxon>
        <taxon>Pseudomonadota</taxon>
        <taxon>Alphaproteobacteria</taxon>
        <taxon>Acetobacterales</taxon>
        <taxon>Roseomonadaceae</taxon>
        <taxon>Roseomonas</taxon>
    </lineage>
</organism>
<proteinExistence type="inferred from homology"/>
<dbReference type="Pfam" id="PF00589">
    <property type="entry name" value="Phage_integrase"/>
    <property type="match status" value="1"/>
</dbReference>
<dbReference type="GO" id="GO:0003677">
    <property type="term" value="F:DNA binding"/>
    <property type="evidence" value="ECO:0007669"/>
    <property type="project" value="UniProtKB-UniRule"/>
</dbReference>
<comment type="similarity">
    <text evidence="1">Belongs to the 'phage' integrase family.</text>
</comment>
<dbReference type="Gene3D" id="1.10.443.10">
    <property type="entry name" value="Intergrase catalytic core"/>
    <property type="match status" value="1"/>
</dbReference>
<comment type="caution">
    <text evidence="9">The sequence shown here is derived from an EMBL/GenBank/DDBJ whole genome shotgun (WGS) entry which is preliminary data.</text>
</comment>
<dbReference type="InterPro" id="IPR011010">
    <property type="entry name" value="DNA_brk_join_enz"/>
</dbReference>
<dbReference type="InterPro" id="IPR044068">
    <property type="entry name" value="CB"/>
</dbReference>
<keyword evidence="4" id="KW-0233">DNA recombination</keyword>
<evidence type="ECO:0000256" key="4">
    <source>
        <dbReference type="ARBA" id="ARBA00023172"/>
    </source>
</evidence>
<accession>A0A940N0U7</accession>
<keyword evidence="10" id="KW-1185">Reference proteome</keyword>
<evidence type="ECO:0000256" key="1">
    <source>
        <dbReference type="ARBA" id="ARBA00008857"/>
    </source>
</evidence>
<dbReference type="InterPro" id="IPR002104">
    <property type="entry name" value="Integrase_catalytic"/>
</dbReference>
<evidence type="ECO:0000256" key="2">
    <source>
        <dbReference type="ARBA" id="ARBA00022908"/>
    </source>
</evidence>
<dbReference type="InterPro" id="IPR050090">
    <property type="entry name" value="Tyrosine_recombinase_XerCD"/>
</dbReference>
<dbReference type="GO" id="GO:0015074">
    <property type="term" value="P:DNA integration"/>
    <property type="evidence" value="ECO:0007669"/>
    <property type="project" value="UniProtKB-KW"/>
</dbReference>
<evidence type="ECO:0000256" key="3">
    <source>
        <dbReference type="ARBA" id="ARBA00023125"/>
    </source>
</evidence>
<dbReference type="SUPFAM" id="SSF56349">
    <property type="entry name" value="DNA breaking-rejoining enzymes"/>
    <property type="match status" value="1"/>
</dbReference>
<feature type="domain" description="Tyr recombinase" evidence="7">
    <location>
        <begin position="163"/>
        <end position="336"/>
    </location>
</feature>
<evidence type="ECO:0000313" key="9">
    <source>
        <dbReference type="EMBL" id="MBP0492232.1"/>
    </source>
</evidence>
<name>A0A940N0U7_9PROT</name>
<dbReference type="Proteomes" id="UP000677537">
    <property type="component" value="Unassembled WGS sequence"/>
</dbReference>
<dbReference type="GO" id="GO:0006310">
    <property type="term" value="P:DNA recombination"/>
    <property type="evidence" value="ECO:0007669"/>
    <property type="project" value="UniProtKB-KW"/>
</dbReference>
<keyword evidence="2" id="KW-0229">DNA integration</keyword>
<evidence type="ECO:0000256" key="5">
    <source>
        <dbReference type="PROSITE-ProRule" id="PRU01248"/>
    </source>
</evidence>
<sequence length="358" mass="40730">MARTPRNLYLRGDTWWGRTKIAGQQYRCSLRTSDPREAARLFKAWRKRLVRETLGDPDAPTFKEAVLRWAKEVLPGAVKPAVATRYLASIGQLDAIFGALRMDQITPQTVAAYVSARTGKVTNATIRRDLTALSRLMAACVSWGWRTDNPASAYDRSMVREKRDPITLPGDREWHLLLAEAPEEIRRILRLLDATGFRSKEGEDLRGEQVDKARGQITLSITKTMRRRVVNWRTPGGDATPLLADAPRTGRLFRAYPNFSSNVGQVMRRIERQEQKAGREFRRFRVHDLRHRFAVRWLKEGGNIYSLSNHLGHTSVKTTEIYLDHLTEQERGVAQKGTQTAPERVESPSAKGDLEDAD</sequence>
<feature type="region of interest" description="Disordered" evidence="6">
    <location>
        <begin position="329"/>
        <end position="358"/>
    </location>
</feature>
<dbReference type="InterPro" id="IPR013762">
    <property type="entry name" value="Integrase-like_cat_sf"/>
</dbReference>
<evidence type="ECO:0000259" key="7">
    <source>
        <dbReference type="PROSITE" id="PS51898"/>
    </source>
</evidence>
<evidence type="ECO:0000256" key="6">
    <source>
        <dbReference type="SAM" id="MobiDB-lite"/>
    </source>
</evidence>